<reference evidence="2 3" key="1">
    <citation type="journal article" date="2013" name="PLoS ONE">
        <title>Genomic and secretomic analyses reveal unique features of the lignocellulolytic enzyme system of Penicillium decumbens.</title>
        <authorList>
            <person name="Liu G."/>
            <person name="Zhang L."/>
            <person name="Wei X."/>
            <person name="Zou G."/>
            <person name="Qin Y."/>
            <person name="Ma L."/>
            <person name="Li J."/>
            <person name="Zheng H."/>
            <person name="Wang S."/>
            <person name="Wang C."/>
            <person name="Xun L."/>
            <person name="Zhao G.-P."/>
            <person name="Zhou Z."/>
            <person name="Qu Y."/>
        </authorList>
    </citation>
    <scope>NUCLEOTIDE SEQUENCE [LARGE SCALE GENOMIC DNA]</scope>
    <source>
        <strain evidence="3">114-2 / CGMCC 5302</strain>
    </source>
</reference>
<evidence type="ECO:0000256" key="1">
    <source>
        <dbReference type="SAM" id="MobiDB-lite"/>
    </source>
</evidence>
<keyword evidence="3" id="KW-1185">Reference proteome</keyword>
<proteinExistence type="predicted"/>
<sequence>MSRQTDRDFMKLLTVPRKSAGVQYTEGCPIGPISEDDPQVVLVSFDPETTKARRWQRPTSIGHIRTKKVRQATPDRGMEIVQQKNEGATQPGD</sequence>
<gene>
    <name evidence="2" type="ORF">PDE_06490</name>
</gene>
<feature type="region of interest" description="Disordered" evidence="1">
    <location>
        <begin position="67"/>
        <end position="93"/>
    </location>
</feature>
<protein>
    <submittedName>
        <fullName evidence="2">Uncharacterized protein</fullName>
    </submittedName>
</protein>
<dbReference type="EMBL" id="KB644413">
    <property type="protein sequence ID" value="EPS31535.1"/>
    <property type="molecule type" value="Genomic_DNA"/>
</dbReference>
<dbReference type="HOGENOM" id="CLU_2400374_0_0_1"/>
<evidence type="ECO:0000313" key="3">
    <source>
        <dbReference type="Proteomes" id="UP000019376"/>
    </source>
</evidence>
<feature type="compositionally biased region" description="Polar residues" evidence="1">
    <location>
        <begin position="82"/>
        <end position="93"/>
    </location>
</feature>
<dbReference type="AlphaFoldDB" id="S7ZLL0"/>
<name>S7ZLL0_PENO1</name>
<evidence type="ECO:0000313" key="2">
    <source>
        <dbReference type="EMBL" id="EPS31535.1"/>
    </source>
</evidence>
<organism evidence="2 3">
    <name type="scientific">Penicillium oxalicum (strain 114-2 / CGMCC 5302)</name>
    <name type="common">Penicillium decumbens</name>
    <dbReference type="NCBI Taxonomy" id="933388"/>
    <lineage>
        <taxon>Eukaryota</taxon>
        <taxon>Fungi</taxon>
        <taxon>Dikarya</taxon>
        <taxon>Ascomycota</taxon>
        <taxon>Pezizomycotina</taxon>
        <taxon>Eurotiomycetes</taxon>
        <taxon>Eurotiomycetidae</taxon>
        <taxon>Eurotiales</taxon>
        <taxon>Aspergillaceae</taxon>
        <taxon>Penicillium</taxon>
    </lineage>
</organism>
<accession>S7ZLL0</accession>
<dbReference type="Proteomes" id="UP000019376">
    <property type="component" value="Unassembled WGS sequence"/>
</dbReference>